<name>A0A1G7FYM0_PSEOR</name>
<sequence>MASGRWGSDEERWDAELYYGPDEELEHELALAAALDRSRVDLSPDPDAADRMRGDFFARLEQEWQTAPPESDAERTAVMAPIPPVDLGPTQVIAAARDEEPAPEDAEPVAEPVADVVSMVGRKGRKRHNLPANHPENPRRPKTGRRVALVGAAAAAGLVALVGGTAAMSQGALPGDSLYSMKLMSESTGSAFTFGDAAQAKRHLDIAATRLAEIESLRQAGRTPDAATYEAALRAFDTAASEGSRMVLAGPDPSEASLEDLGAWAHRQSDTLAALQSGSGQVPGAADSARLMERVAERSAALQARMGCTEVSDGVDDLGPIPATGTCVPAPNAARSSGSAVQAGPSGSSSARGGAGTESATPESATETTAPTGTTAPQQEGDLLDPLLGGQESSTTSTTPGSPSSTTSSGSSTGSSGSDDRHNGGGSGGGGGLLPPINLPPLLPGLPSITLG</sequence>
<dbReference type="AlphaFoldDB" id="A0A1G7FYM0"/>
<gene>
    <name evidence="4" type="ORF">SAMN05216377_102150</name>
</gene>
<dbReference type="OrthoDB" id="3402808at2"/>
<reference evidence="4 5" key="1">
    <citation type="submission" date="2016-10" db="EMBL/GenBank/DDBJ databases">
        <authorList>
            <person name="de Groot N.N."/>
        </authorList>
    </citation>
    <scope>NUCLEOTIDE SEQUENCE [LARGE SCALE GENOMIC DNA]</scope>
    <source>
        <strain evidence="4 5">CGMCC 4.3143</strain>
    </source>
</reference>
<feature type="transmembrane region" description="Helical" evidence="2">
    <location>
        <begin position="147"/>
        <end position="168"/>
    </location>
</feature>
<evidence type="ECO:0000256" key="2">
    <source>
        <dbReference type="SAM" id="Phobius"/>
    </source>
</evidence>
<keyword evidence="2" id="KW-1133">Transmembrane helix</keyword>
<dbReference type="STRING" id="366584.SAMN05216377_102150"/>
<proteinExistence type="predicted"/>
<evidence type="ECO:0000256" key="1">
    <source>
        <dbReference type="SAM" id="MobiDB-lite"/>
    </source>
</evidence>
<accession>A0A1G7FYM0</accession>
<keyword evidence="2" id="KW-0472">Membrane</keyword>
<organism evidence="4 5">
    <name type="scientific">Pseudonocardia oroxyli</name>
    <dbReference type="NCBI Taxonomy" id="366584"/>
    <lineage>
        <taxon>Bacteria</taxon>
        <taxon>Bacillati</taxon>
        <taxon>Actinomycetota</taxon>
        <taxon>Actinomycetes</taxon>
        <taxon>Pseudonocardiales</taxon>
        <taxon>Pseudonocardiaceae</taxon>
        <taxon>Pseudonocardia</taxon>
    </lineage>
</organism>
<evidence type="ECO:0000313" key="4">
    <source>
        <dbReference type="EMBL" id="SDE81004.1"/>
    </source>
</evidence>
<feature type="compositionally biased region" description="Low complexity" evidence="1">
    <location>
        <begin position="393"/>
        <end position="417"/>
    </location>
</feature>
<feature type="compositionally biased region" description="Gly residues" evidence="1">
    <location>
        <begin position="424"/>
        <end position="433"/>
    </location>
</feature>
<dbReference type="Proteomes" id="UP000198967">
    <property type="component" value="Unassembled WGS sequence"/>
</dbReference>
<dbReference type="Pfam" id="PF18915">
    <property type="entry name" value="DUF5667"/>
    <property type="match status" value="1"/>
</dbReference>
<protein>
    <recommendedName>
        <fullName evidence="3">DUF5667 domain-containing protein</fullName>
    </recommendedName>
</protein>
<dbReference type="InterPro" id="IPR043725">
    <property type="entry name" value="DUF5667"/>
</dbReference>
<dbReference type="EMBL" id="FNBE01000002">
    <property type="protein sequence ID" value="SDE81004.1"/>
    <property type="molecule type" value="Genomic_DNA"/>
</dbReference>
<keyword evidence="5" id="KW-1185">Reference proteome</keyword>
<dbReference type="RefSeq" id="WP_093076506.1">
    <property type="nucleotide sequence ID" value="NZ_FNBE01000002.1"/>
</dbReference>
<keyword evidence="2" id="KW-0812">Transmembrane</keyword>
<evidence type="ECO:0000313" key="5">
    <source>
        <dbReference type="Proteomes" id="UP000198967"/>
    </source>
</evidence>
<feature type="compositionally biased region" description="Low complexity" evidence="1">
    <location>
        <begin position="343"/>
        <end position="377"/>
    </location>
</feature>
<feature type="domain" description="DUF5667" evidence="3">
    <location>
        <begin position="171"/>
        <end position="242"/>
    </location>
</feature>
<feature type="region of interest" description="Disordered" evidence="1">
    <location>
        <begin position="329"/>
        <end position="452"/>
    </location>
</feature>
<feature type="region of interest" description="Disordered" evidence="1">
    <location>
        <begin position="123"/>
        <end position="143"/>
    </location>
</feature>
<evidence type="ECO:0000259" key="3">
    <source>
        <dbReference type="Pfam" id="PF18915"/>
    </source>
</evidence>